<dbReference type="KEGG" id="nah:F5544_42595"/>
<accession>A0A6G9YT84</accession>
<dbReference type="InterPro" id="IPR009057">
    <property type="entry name" value="Homeodomain-like_sf"/>
</dbReference>
<evidence type="ECO:0000256" key="1">
    <source>
        <dbReference type="ARBA" id="ARBA00023015"/>
    </source>
</evidence>
<evidence type="ECO:0000259" key="5">
    <source>
        <dbReference type="PROSITE" id="PS50977"/>
    </source>
</evidence>
<organism evidence="6 7">
    <name type="scientific">Nocardia arthritidis</name>
    <dbReference type="NCBI Taxonomy" id="228602"/>
    <lineage>
        <taxon>Bacteria</taxon>
        <taxon>Bacillati</taxon>
        <taxon>Actinomycetota</taxon>
        <taxon>Actinomycetes</taxon>
        <taxon>Mycobacteriales</taxon>
        <taxon>Nocardiaceae</taxon>
        <taxon>Nocardia</taxon>
    </lineage>
</organism>
<dbReference type="EMBL" id="CP046172">
    <property type="protein sequence ID" value="QIS16327.1"/>
    <property type="molecule type" value="Genomic_DNA"/>
</dbReference>
<evidence type="ECO:0000256" key="2">
    <source>
        <dbReference type="ARBA" id="ARBA00023125"/>
    </source>
</evidence>
<dbReference type="InterPro" id="IPR050109">
    <property type="entry name" value="HTH-type_TetR-like_transc_reg"/>
</dbReference>
<reference evidence="6 7" key="1">
    <citation type="journal article" date="2019" name="ACS Chem. Biol.">
        <title>Identification and Mobilization of a Cryptic Antibiotic Biosynthesis Gene Locus from a Human-Pathogenic Nocardia Isolate.</title>
        <authorList>
            <person name="Herisse M."/>
            <person name="Ishida K."/>
            <person name="Porter J.L."/>
            <person name="Howden B."/>
            <person name="Hertweck C."/>
            <person name="Stinear T.P."/>
            <person name="Pidot S.J."/>
        </authorList>
    </citation>
    <scope>NUCLEOTIDE SEQUENCE [LARGE SCALE GENOMIC DNA]</scope>
    <source>
        <strain evidence="6 7">AUSMDU00012717</strain>
    </source>
</reference>
<dbReference type="PROSITE" id="PS50977">
    <property type="entry name" value="HTH_TETR_2"/>
    <property type="match status" value="1"/>
</dbReference>
<feature type="DNA-binding region" description="H-T-H motif" evidence="4">
    <location>
        <begin position="55"/>
        <end position="74"/>
    </location>
</feature>
<evidence type="ECO:0000313" key="7">
    <source>
        <dbReference type="Proteomes" id="UP000503540"/>
    </source>
</evidence>
<keyword evidence="1" id="KW-0805">Transcription regulation</keyword>
<evidence type="ECO:0000313" key="6">
    <source>
        <dbReference type="EMBL" id="QIS16327.1"/>
    </source>
</evidence>
<dbReference type="InterPro" id="IPR001647">
    <property type="entry name" value="HTH_TetR"/>
</dbReference>
<name>A0A6G9YT84_9NOCA</name>
<dbReference type="SUPFAM" id="SSF46689">
    <property type="entry name" value="Homeodomain-like"/>
    <property type="match status" value="1"/>
</dbReference>
<dbReference type="AlphaFoldDB" id="A0A6G9YT84"/>
<dbReference type="Pfam" id="PF00440">
    <property type="entry name" value="TetR_N"/>
    <property type="match status" value="1"/>
</dbReference>
<proteinExistence type="predicted"/>
<feature type="domain" description="HTH tetR-type" evidence="5">
    <location>
        <begin position="34"/>
        <end position="92"/>
    </location>
</feature>
<evidence type="ECO:0000256" key="4">
    <source>
        <dbReference type="PROSITE-ProRule" id="PRU00335"/>
    </source>
</evidence>
<dbReference type="Proteomes" id="UP000503540">
    <property type="component" value="Chromosome"/>
</dbReference>
<keyword evidence="7" id="KW-1185">Reference proteome</keyword>
<dbReference type="GO" id="GO:0003700">
    <property type="term" value="F:DNA-binding transcription factor activity"/>
    <property type="evidence" value="ECO:0007669"/>
    <property type="project" value="TreeGrafter"/>
</dbReference>
<sequence>MQEIAAHMYYLVESTEGEEPMTRTSTRPMRADAERTVRTILAAAERVLGQNPSATLEQIAEAAGVARTTVHRRFANRDDLLRTMSRNSWQRIVAAVDAARPNTAPPLVALHQATANVIEIKYGAKFALDQADPADREVVALQADVFAKCDVVLTRAQESGAIAPDADLDWVRRVYLALIAETVHGAAEPTSDPDALAGRVIETLLHGFGPR</sequence>
<keyword evidence="2 4" id="KW-0238">DNA-binding</keyword>
<dbReference type="Gene3D" id="1.10.357.10">
    <property type="entry name" value="Tetracycline Repressor, domain 2"/>
    <property type="match status" value="1"/>
</dbReference>
<dbReference type="PANTHER" id="PTHR30055">
    <property type="entry name" value="HTH-TYPE TRANSCRIPTIONAL REGULATOR RUTR"/>
    <property type="match status" value="1"/>
</dbReference>
<dbReference type="InterPro" id="IPR036271">
    <property type="entry name" value="Tet_transcr_reg_TetR-rel_C_sf"/>
</dbReference>
<dbReference type="GO" id="GO:0000976">
    <property type="term" value="F:transcription cis-regulatory region binding"/>
    <property type="evidence" value="ECO:0007669"/>
    <property type="project" value="TreeGrafter"/>
</dbReference>
<dbReference type="PANTHER" id="PTHR30055:SF234">
    <property type="entry name" value="HTH-TYPE TRANSCRIPTIONAL REGULATOR BETI"/>
    <property type="match status" value="1"/>
</dbReference>
<dbReference type="SUPFAM" id="SSF48498">
    <property type="entry name" value="Tetracyclin repressor-like, C-terminal domain"/>
    <property type="match status" value="1"/>
</dbReference>
<evidence type="ECO:0000256" key="3">
    <source>
        <dbReference type="ARBA" id="ARBA00023163"/>
    </source>
</evidence>
<keyword evidence="3" id="KW-0804">Transcription</keyword>
<protein>
    <submittedName>
        <fullName evidence="6">TetR family transcriptional regulator</fullName>
    </submittedName>
</protein>
<gene>
    <name evidence="6" type="ORF">F5544_42595</name>
</gene>